<dbReference type="AlphaFoldDB" id="A0AAW1T7M6"/>
<dbReference type="SMART" id="SM00318">
    <property type="entry name" value="SNc"/>
    <property type="match status" value="1"/>
</dbReference>
<evidence type="ECO:0000313" key="4">
    <source>
        <dbReference type="EMBL" id="KAK9865555.1"/>
    </source>
</evidence>
<organism evidence="4 5">
    <name type="scientific">Apatococcus fuscideae</name>
    <dbReference type="NCBI Taxonomy" id="2026836"/>
    <lineage>
        <taxon>Eukaryota</taxon>
        <taxon>Viridiplantae</taxon>
        <taxon>Chlorophyta</taxon>
        <taxon>core chlorophytes</taxon>
        <taxon>Trebouxiophyceae</taxon>
        <taxon>Chlorellales</taxon>
        <taxon>Chlorellaceae</taxon>
        <taxon>Apatococcus</taxon>
    </lineage>
</organism>
<evidence type="ECO:0000259" key="3">
    <source>
        <dbReference type="PROSITE" id="PS50830"/>
    </source>
</evidence>
<dbReference type="EMBL" id="JALJOV010000237">
    <property type="protein sequence ID" value="KAK9865555.1"/>
    <property type="molecule type" value="Genomic_DNA"/>
</dbReference>
<dbReference type="Gene3D" id="2.40.50.90">
    <property type="match status" value="1"/>
</dbReference>
<evidence type="ECO:0000313" key="5">
    <source>
        <dbReference type="Proteomes" id="UP001485043"/>
    </source>
</evidence>
<dbReference type="InterPro" id="IPR035437">
    <property type="entry name" value="SNase_OB-fold_sf"/>
</dbReference>
<proteinExistence type="predicted"/>
<feature type="signal peptide" evidence="2">
    <location>
        <begin position="1"/>
        <end position="22"/>
    </location>
</feature>
<comment type="caution">
    <text evidence="4">The sequence shown here is derived from an EMBL/GenBank/DDBJ whole genome shotgun (WGS) entry which is preliminary data.</text>
</comment>
<evidence type="ECO:0000256" key="1">
    <source>
        <dbReference type="SAM" id="MobiDB-lite"/>
    </source>
</evidence>
<dbReference type="PANTHER" id="PTHR12302">
    <property type="entry name" value="EBNA2 BINDING PROTEIN P100"/>
    <property type="match status" value="1"/>
</dbReference>
<reference evidence="4 5" key="1">
    <citation type="journal article" date="2024" name="Nat. Commun.">
        <title>Phylogenomics reveals the evolutionary origins of lichenization in chlorophyte algae.</title>
        <authorList>
            <person name="Puginier C."/>
            <person name="Libourel C."/>
            <person name="Otte J."/>
            <person name="Skaloud P."/>
            <person name="Haon M."/>
            <person name="Grisel S."/>
            <person name="Petersen M."/>
            <person name="Berrin J.G."/>
            <person name="Delaux P.M."/>
            <person name="Dal Grande F."/>
            <person name="Keller J."/>
        </authorList>
    </citation>
    <scope>NUCLEOTIDE SEQUENCE [LARGE SCALE GENOMIC DNA]</scope>
    <source>
        <strain evidence="4 5">SAG 2523</strain>
    </source>
</reference>
<keyword evidence="5" id="KW-1185">Reference proteome</keyword>
<dbReference type="Proteomes" id="UP001485043">
    <property type="component" value="Unassembled WGS sequence"/>
</dbReference>
<feature type="domain" description="TNase-like" evidence="3">
    <location>
        <begin position="31"/>
        <end position="152"/>
    </location>
</feature>
<protein>
    <recommendedName>
        <fullName evidence="3">TNase-like domain-containing protein</fullName>
    </recommendedName>
</protein>
<dbReference type="InterPro" id="IPR016071">
    <property type="entry name" value="Staphylococal_nuclease_OB-fold"/>
</dbReference>
<feature type="region of interest" description="Disordered" evidence="1">
    <location>
        <begin position="162"/>
        <end position="207"/>
    </location>
</feature>
<dbReference type="Pfam" id="PF00565">
    <property type="entry name" value="SNase"/>
    <property type="match status" value="1"/>
</dbReference>
<feature type="chain" id="PRO_5043407805" description="TNase-like domain-containing protein" evidence="2">
    <location>
        <begin position="23"/>
        <end position="255"/>
    </location>
</feature>
<dbReference type="PROSITE" id="PS50830">
    <property type="entry name" value="TNASE_3"/>
    <property type="match status" value="1"/>
</dbReference>
<name>A0AAW1T7M6_9CHLO</name>
<evidence type="ECO:0000256" key="2">
    <source>
        <dbReference type="SAM" id="SignalP"/>
    </source>
</evidence>
<keyword evidence="2" id="KW-0732">Signal</keyword>
<dbReference type="PANTHER" id="PTHR12302:SF26">
    <property type="entry name" value="BLR1266 PROTEIN"/>
    <property type="match status" value="1"/>
</dbReference>
<dbReference type="SUPFAM" id="SSF50199">
    <property type="entry name" value="Staphylococcal nuclease"/>
    <property type="match status" value="1"/>
</dbReference>
<sequence length="255" mass="27367">MKQALVGGLLTAIMALPLPSSAGELVSGPARVVDGDTLEIAGTKIRLYGIDAPETSQSCRDAQGKDYACGQQSTASIKRFIGGNDVECQVKNKDMYGRSVAACRVAGRAGKEGDVNDWMVANGHALAYRQYSKEYVGDEERAKVRKAGIWAGDFQLPWEYRKEKKGARPSSPAALPPGRPAVASLPRPHSSTGKGSQPPSPQCAIKGNISANGDHYYHTPGSKSYTSTIIDKQAGERWFCSEQDAQKAGWRAPRP</sequence>
<accession>A0AAW1T7M6</accession>
<gene>
    <name evidence="4" type="ORF">WJX84_000465</name>
</gene>